<protein>
    <submittedName>
        <fullName evidence="2">Uncharacterized protein</fullName>
    </submittedName>
</protein>
<sequence>MPGFNPTSINVDFEQSAIISGMLKISRYTFHSLTSHFSINSLDAPNSKDSKIAGCFFHLLKNFKKQLGNAGLMQKYRIRRLILHSLQEC</sequence>
<evidence type="ECO:0000313" key="2">
    <source>
        <dbReference type="WBParaSite" id="jg20911"/>
    </source>
</evidence>
<keyword evidence="1" id="KW-1185">Reference proteome</keyword>
<dbReference type="WBParaSite" id="jg20911">
    <property type="protein sequence ID" value="jg20911"/>
    <property type="gene ID" value="jg20911"/>
</dbReference>
<reference evidence="2" key="1">
    <citation type="submission" date="2022-11" db="UniProtKB">
        <authorList>
            <consortium name="WormBaseParasite"/>
        </authorList>
    </citation>
    <scope>IDENTIFICATION</scope>
</reference>
<organism evidence="1 2">
    <name type="scientific">Ditylenchus dipsaci</name>
    <dbReference type="NCBI Taxonomy" id="166011"/>
    <lineage>
        <taxon>Eukaryota</taxon>
        <taxon>Metazoa</taxon>
        <taxon>Ecdysozoa</taxon>
        <taxon>Nematoda</taxon>
        <taxon>Chromadorea</taxon>
        <taxon>Rhabditida</taxon>
        <taxon>Tylenchina</taxon>
        <taxon>Tylenchomorpha</taxon>
        <taxon>Sphaerularioidea</taxon>
        <taxon>Anguinidae</taxon>
        <taxon>Anguininae</taxon>
        <taxon>Ditylenchus</taxon>
    </lineage>
</organism>
<dbReference type="AlphaFoldDB" id="A0A915DKD0"/>
<proteinExistence type="predicted"/>
<evidence type="ECO:0000313" key="1">
    <source>
        <dbReference type="Proteomes" id="UP000887574"/>
    </source>
</evidence>
<accession>A0A915DKD0</accession>
<name>A0A915DKD0_9BILA</name>
<dbReference type="Proteomes" id="UP000887574">
    <property type="component" value="Unplaced"/>
</dbReference>